<dbReference type="Pfam" id="PF00271">
    <property type="entry name" value="Helicase_C"/>
    <property type="match status" value="1"/>
</dbReference>
<evidence type="ECO:0000256" key="5">
    <source>
        <dbReference type="ARBA" id="ARBA00022840"/>
    </source>
</evidence>
<dbReference type="InterPro" id="IPR001650">
    <property type="entry name" value="Helicase_C-like"/>
</dbReference>
<dbReference type="Gene3D" id="1.10.150.20">
    <property type="entry name" value="5' to 3' exonuclease, C-terminal subdomain"/>
    <property type="match status" value="1"/>
</dbReference>
<evidence type="ECO:0000259" key="9">
    <source>
        <dbReference type="PROSITE" id="PS51192"/>
    </source>
</evidence>
<evidence type="ECO:0000256" key="6">
    <source>
        <dbReference type="ARBA" id="ARBA00023125"/>
    </source>
</evidence>
<reference evidence="11" key="1">
    <citation type="submission" date="2020-05" db="EMBL/GenBank/DDBJ databases">
        <authorList>
            <person name="Chiriac C."/>
            <person name="Salcher M."/>
            <person name="Ghai R."/>
            <person name="Kavagutti S V."/>
        </authorList>
    </citation>
    <scope>NUCLEOTIDE SEQUENCE</scope>
</reference>
<dbReference type="InterPro" id="IPR033454">
    <property type="entry name" value="RecG_wedge"/>
</dbReference>
<dbReference type="InterPro" id="IPR027417">
    <property type="entry name" value="P-loop_NTPase"/>
</dbReference>
<name>A0A6J6P309_9ZZZZ</name>
<dbReference type="InterPro" id="IPR012340">
    <property type="entry name" value="NA-bd_OB-fold"/>
</dbReference>
<keyword evidence="4" id="KW-0347">Helicase</keyword>
<keyword evidence="1" id="KW-0547">Nucleotide-binding</keyword>
<dbReference type="EMBL" id="CAEZXP010000001">
    <property type="protein sequence ID" value="CAB4691145.1"/>
    <property type="molecule type" value="Genomic_DNA"/>
</dbReference>
<dbReference type="Gene3D" id="2.40.50.140">
    <property type="entry name" value="Nucleic acid-binding proteins"/>
    <property type="match status" value="1"/>
</dbReference>
<evidence type="ECO:0000256" key="3">
    <source>
        <dbReference type="ARBA" id="ARBA00022801"/>
    </source>
</evidence>
<feature type="domain" description="Helicase C-terminal" evidence="10">
    <location>
        <begin position="478"/>
        <end position="627"/>
    </location>
</feature>
<dbReference type="SMART" id="SM00490">
    <property type="entry name" value="HELICc"/>
    <property type="match status" value="1"/>
</dbReference>
<protein>
    <recommendedName>
        <fullName evidence="8">Probable DNA 3'-5' helicase RecG</fullName>
    </recommendedName>
</protein>
<dbReference type="GO" id="GO:0006281">
    <property type="term" value="P:DNA repair"/>
    <property type="evidence" value="ECO:0007669"/>
    <property type="project" value="UniProtKB-KW"/>
</dbReference>
<organism evidence="11">
    <name type="scientific">freshwater metagenome</name>
    <dbReference type="NCBI Taxonomy" id="449393"/>
    <lineage>
        <taxon>unclassified sequences</taxon>
        <taxon>metagenomes</taxon>
        <taxon>ecological metagenomes</taxon>
    </lineage>
</organism>
<proteinExistence type="predicted"/>
<dbReference type="PROSITE" id="PS51194">
    <property type="entry name" value="HELICASE_CTER"/>
    <property type="match status" value="1"/>
</dbReference>
<evidence type="ECO:0000256" key="1">
    <source>
        <dbReference type="ARBA" id="ARBA00022741"/>
    </source>
</evidence>
<dbReference type="GO" id="GO:0005524">
    <property type="term" value="F:ATP binding"/>
    <property type="evidence" value="ECO:0007669"/>
    <property type="project" value="UniProtKB-KW"/>
</dbReference>
<dbReference type="InterPro" id="IPR045562">
    <property type="entry name" value="RecG_dom3_C"/>
</dbReference>
<sequence>MQIPAHTGFAGLVQDENWRRPRGWARPERLLDPVTNLPGVGPTLAKRLVPLGIQTVGDVLFRRPRRYETAADQVPIAALNTTDEVVIAGTVGDIRTRMLPRRRSLVTARITDETGTISATWFNQPWVAERLRPGTVVRLRGKTGRYGFDVKTYDLGDDAAKATADFAPVYGASEHVSPARLRELTRSAVETHIHDVLDPLPAELDLTLRRDALATLHFPDDPTQAEAARKRLAFDELIALQLAVLRSHDDDGVADALPQPGELIDRYRAALPFTLTEHQEAAIREIDKDLQKPVPMQRLLQGDVGSGKTVVALYCLLRAVEAGRQGALMAPTETLAEQHFLTVEGICRELGITCVLLTSGAGSQASRDAIATGAAQIAVGTHALIQRGVEFADLAVAVVDEQHRFGVEQRQALAEHRPHLLHMTATPIPRTLALTVYGDLAVSEIAQPPASRKPIITAWVGAERSEVAYERLCAHLDAGRQAYVVCPLIELSETRLARAAEAEAERLQKAELRNYKVGLLHGRLKPAERREVMRAFKARELDVLVATTVIEVGVDVPNATIMIVQEADRFGLAQLHQLRGRVGRGAEQSYCLLISRAKDDLTDNTKARLQALVDSTDGFELAERDLELRGEGQLLGTRQSGIGDLRFTRLRADRALLARARDAARGLVAEDGPWHDEADRLLQGADPANLA</sequence>
<evidence type="ECO:0000256" key="4">
    <source>
        <dbReference type="ARBA" id="ARBA00022806"/>
    </source>
</evidence>
<evidence type="ECO:0000256" key="2">
    <source>
        <dbReference type="ARBA" id="ARBA00022763"/>
    </source>
</evidence>
<dbReference type="InterPro" id="IPR014001">
    <property type="entry name" value="Helicase_ATP-bd"/>
</dbReference>
<dbReference type="Pfam" id="PF19833">
    <property type="entry name" value="RecG_dom3_C"/>
    <property type="match status" value="1"/>
</dbReference>
<evidence type="ECO:0000256" key="8">
    <source>
        <dbReference type="ARBA" id="ARBA00049819"/>
    </source>
</evidence>
<dbReference type="AlphaFoldDB" id="A0A6J6P309"/>
<keyword evidence="6" id="KW-0238">DNA-binding</keyword>
<keyword evidence="5" id="KW-0067">ATP-binding</keyword>
<evidence type="ECO:0000256" key="7">
    <source>
        <dbReference type="ARBA" id="ARBA00023204"/>
    </source>
</evidence>
<accession>A0A6J6P309</accession>
<evidence type="ECO:0000313" key="11">
    <source>
        <dbReference type="EMBL" id="CAB4691145.1"/>
    </source>
</evidence>
<evidence type="ECO:0000259" key="10">
    <source>
        <dbReference type="PROSITE" id="PS51194"/>
    </source>
</evidence>
<dbReference type="CDD" id="cd04488">
    <property type="entry name" value="RecG_wedge_OBF"/>
    <property type="match status" value="1"/>
</dbReference>
<dbReference type="SUPFAM" id="SSF50249">
    <property type="entry name" value="Nucleic acid-binding proteins"/>
    <property type="match status" value="1"/>
</dbReference>
<dbReference type="SMART" id="SM00487">
    <property type="entry name" value="DEXDc"/>
    <property type="match status" value="1"/>
</dbReference>
<dbReference type="NCBIfam" id="NF008168">
    <property type="entry name" value="PRK10917.2-2"/>
    <property type="match status" value="1"/>
</dbReference>
<dbReference type="Pfam" id="PF17191">
    <property type="entry name" value="RecG_wedge"/>
    <property type="match status" value="1"/>
</dbReference>
<dbReference type="Pfam" id="PF00270">
    <property type="entry name" value="DEAD"/>
    <property type="match status" value="1"/>
</dbReference>
<dbReference type="PROSITE" id="PS51192">
    <property type="entry name" value="HELICASE_ATP_BIND_1"/>
    <property type="match status" value="1"/>
</dbReference>
<keyword evidence="3" id="KW-0378">Hydrolase</keyword>
<keyword evidence="7" id="KW-0234">DNA repair</keyword>
<feature type="domain" description="Helicase ATP-binding" evidence="9">
    <location>
        <begin position="289"/>
        <end position="445"/>
    </location>
</feature>
<dbReference type="SUPFAM" id="SSF52540">
    <property type="entry name" value="P-loop containing nucleoside triphosphate hydrolases"/>
    <property type="match status" value="1"/>
</dbReference>
<keyword evidence="2" id="KW-0227">DNA damage</keyword>
<dbReference type="Gene3D" id="3.40.50.300">
    <property type="entry name" value="P-loop containing nucleotide triphosphate hydrolases"/>
    <property type="match status" value="2"/>
</dbReference>
<dbReference type="GO" id="GO:0003677">
    <property type="term" value="F:DNA binding"/>
    <property type="evidence" value="ECO:0007669"/>
    <property type="project" value="UniProtKB-KW"/>
</dbReference>
<gene>
    <name evidence="11" type="ORF">UFOPK2399_00725</name>
</gene>
<dbReference type="PANTHER" id="PTHR47964">
    <property type="entry name" value="ATP-DEPENDENT DNA HELICASE HOMOLOG RECG, CHLOROPLASTIC"/>
    <property type="match status" value="1"/>
</dbReference>
<dbReference type="PANTHER" id="PTHR47964:SF1">
    <property type="entry name" value="ATP-DEPENDENT DNA HELICASE HOMOLOG RECG, CHLOROPLASTIC"/>
    <property type="match status" value="1"/>
</dbReference>
<dbReference type="InterPro" id="IPR011545">
    <property type="entry name" value="DEAD/DEAH_box_helicase_dom"/>
</dbReference>
<dbReference type="GO" id="GO:0003678">
    <property type="term" value="F:DNA helicase activity"/>
    <property type="evidence" value="ECO:0007669"/>
    <property type="project" value="TreeGrafter"/>
</dbReference>
<dbReference type="GO" id="GO:0016787">
    <property type="term" value="F:hydrolase activity"/>
    <property type="evidence" value="ECO:0007669"/>
    <property type="project" value="UniProtKB-KW"/>
</dbReference>
<dbReference type="InterPro" id="IPR047112">
    <property type="entry name" value="RecG/Mfd"/>
</dbReference>